<evidence type="ECO:0000313" key="1">
    <source>
        <dbReference type="EMBL" id="KAH9301384.1"/>
    </source>
</evidence>
<feature type="non-terminal residue" evidence="1">
    <location>
        <position position="1"/>
    </location>
</feature>
<dbReference type="EMBL" id="JAHRHJ020000009">
    <property type="protein sequence ID" value="KAH9301384.1"/>
    <property type="molecule type" value="Genomic_DNA"/>
</dbReference>
<keyword evidence="2" id="KW-1185">Reference proteome</keyword>
<reference evidence="1 2" key="1">
    <citation type="journal article" date="2021" name="Nat. Plants">
        <title>The Taxus genome provides insights into paclitaxel biosynthesis.</title>
        <authorList>
            <person name="Xiong X."/>
            <person name="Gou J."/>
            <person name="Liao Q."/>
            <person name="Li Y."/>
            <person name="Zhou Q."/>
            <person name="Bi G."/>
            <person name="Li C."/>
            <person name="Du R."/>
            <person name="Wang X."/>
            <person name="Sun T."/>
            <person name="Guo L."/>
            <person name="Liang H."/>
            <person name="Lu P."/>
            <person name="Wu Y."/>
            <person name="Zhang Z."/>
            <person name="Ro D.K."/>
            <person name="Shang Y."/>
            <person name="Huang S."/>
            <person name="Yan J."/>
        </authorList>
    </citation>
    <scope>NUCLEOTIDE SEQUENCE [LARGE SCALE GENOMIC DNA]</scope>
    <source>
        <strain evidence="1">Ta-2019</strain>
    </source>
</reference>
<comment type="caution">
    <text evidence="1">The sequence shown here is derived from an EMBL/GenBank/DDBJ whole genome shotgun (WGS) entry which is preliminary data.</text>
</comment>
<name>A0AA38CQS3_TAXCH</name>
<protein>
    <submittedName>
        <fullName evidence="1">Uncharacterized protein</fullName>
    </submittedName>
</protein>
<dbReference type="AlphaFoldDB" id="A0AA38CQS3"/>
<accession>A0AA38CQS3</accession>
<sequence>GWKHRVVKYNNIEVDITEKLIAQIMGLNLDGTKFFNKKVDREVETKKFLDEGENLEFVTADIKLASIPEPFVELTRMVV</sequence>
<organism evidence="1 2">
    <name type="scientific">Taxus chinensis</name>
    <name type="common">Chinese yew</name>
    <name type="synonym">Taxus wallichiana var. chinensis</name>
    <dbReference type="NCBI Taxonomy" id="29808"/>
    <lineage>
        <taxon>Eukaryota</taxon>
        <taxon>Viridiplantae</taxon>
        <taxon>Streptophyta</taxon>
        <taxon>Embryophyta</taxon>
        <taxon>Tracheophyta</taxon>
        <taxon>Spermatophyta</taxon>
        <taxon>Pinopsida</taxon>
        <taxon>Pinidae</taxon>
        <taxon>Conifers II</taxon>
        <taxon>Cupressales</taxon>
        <taxon>Taxaceae</taxon>
        <taxon>Taxus</taxon>
    </lineage>
</organism>
<gene>
    <name evidence="1" type="ORF">KI387_012967</name>
</gene>
<proteinExistence type="predicted"/>
<dbReference type="Proteomes" id="UP000824469">
    <property type="component" value="Unassembled WGS sequence"/>
</dbReference>
<evidence type="ECO:0000313" key="2">
    <source>
        <dbReference type="Proteomes" id="UP000824469"/>
    </source>
</evidence>
<feature type="non-terminal residue" evidence="1">
    <location>
        <position position="79"/>
    </location>
</feature>